<evidence type="ECO:0000313" key="7">
    <source>
        <dbReference type="Proteomes" id="UP000626242"/>
    </source>
</evidence>
<dbReference type="PANTHER" id="PTHR14948">
    <property type="entry name" value="NG5"/>
    <property type="match status" value="1"/>
</dbReference>
<dbReference type="PANTHER" id="PTHR14948:SF25">
    <property type="entry name" value="DUF4190 DOMAIN-CONTAINING PROTEIN"/>
    <property type="match status" value="1"/>
</dbReference>
<evidence type="ECO:0000313" key="6">
    <source>
        <dbReference type="EMBL" id="MBD8017188.1"/>
    </source>
</evidence>
<organism evidence="6 7">
    <name type="scientific">Kaistella pullorum</name>
    <dbReference type="NCBI Taxonomy" id="2763074"/>
    <lineage>
        <taxon>Bacteria</taxon>
        <taxon>Pseudomonadati</taxon>
        <taxon>Bacteroidota</taxon>
        <taxon>Flavobacteriia</taxon>
        <taxon>Flavobacteriales</taxon>
        <taxon>Weeksellaceae</taxon>
        <taxon>Chryseobacterium group</taxon>
        <taxon>Kaistella</taxon>
    </lineage>
</organism>
<keyword evidence="3 5" id="KW-1133">Transmembrane helix</keyword>
<reference evidence="6 7" key="1">
    <citation type="submission" date="2020-08" db="EMBL/GenBank/DDBJ databases">
        <title>A Genomic Blueprint of the Chicken Gut Microbiome.</title>
        <authorList>
            <person name="Gilroy R."/>
            <person name="Ravi A."/>
            <person name="Getino M."/>
            <person name="Pursley I."/>
            <person name="Horton D.L."/>
            <person name="Alikhan N.-F."/>
            <person name="Baker D."/>
            <person name="Gharbi K."/>
            <person name="Hall N."/>
            <person name="Watson M."/>
            <person name="Adriaenssens E.M."/>
            <person name="Foster-Nyarko E."/>
            <person name="Jarju S."/>
            <person name="Secka A."/>
            <person name="Antonio M."/>
            <person name="Oren A."/>
            <person name="Chaudhuri R."/>
            <person name="La Ragione R.M."/>
            <person name="Hildebrand F."/>
            <person name="Pallen M.J."/>
        </authorList>
    </citation>
    <scope>NUCLEOTIDE SEQUENCE [LARGE SCALE GENOMIC DNA]</scope>
    <source>
        <strain evidence="6 7">Sa1CVA4</strain>
    </source>
</reference>
<dbReference type="RefSeq" id="WP_251832397.1">
    <property type="nucleotide sequence ID" value="NZ_JACSPS010000001.1"/>
</dbReference>
<dbReference type="InterPro" id="IPR007593">
    <property type="entry name" value="CD225/Dispanin_fam"/>
</dbReference>
<feature type="transmembrane region" description="Helical" evidence="5">
    <location>
        <begin position="69"/>
        <end position="95"/>
    </location>
</feature>
<evidence type="ECO:0000256" key="1">
    <source>
        <dbReference type="ARBA" id="ARBA00004370"/>
    </source>
</evidence>
<sequence>MEFSNESMGAERRPSGFPPKNWLVESILVTLFCCLPLGIVGIINAAGVEGKFAQGDVAGAQRAAQTAKTMVLVSVLVGVLGGFLYLIVFGGLAFLGATSE</sequence>
<dbReference type="EMBL" id="JACSPS010000001">
    <property type="protein sequence ID" value="MBD8017188.1"/>
    <property type="molecule type" value="Genomic_DNA"/>
</dbReference>
<evidence type="ECO:0000256" key="5">
    <source>
        <dbReference type="SAM" id="Phobius"/>
    </source>
</evidence>
<keyword evidence="2 5" id="KW-0812">Transmembrane</keyword>
<proteinExistence type="predicted"/>
<feature type="transmembrane region" description="Helical" evidence="5">
    <location>
        <begin position="27"/>
        <end position="48"/>
    </location>
</feature>
<accession>A0ABR8WJX2</accession>
<comment type="subcellular location">
    <subcellularLocation>
        <location evidence="1">Membrane</location>
    </subcellularLocation>
</comment>
<evidence type="ECO:0000256" key="4">
    <source>
        <dbReference type="ARBA" id="ARBA00023136"/>
    </source>
</evidence>
<evidence type="ECO:0000256" key="3">
    <source>
        <dbReference type="ARBA" id="ARBA00022989"/>
    </source>
</evidence>
<name>A0ABR8WJX2_9FLAO</name>
<evidence type="ECO:0000256" key="2">
    <source>
        <dbReference type="ARBA" id="ARBA00022692"/>
    </source>
</evidence>
<keyword evidence="4 5" id="KW-0472">Membrane</keyword>
<dbReference type="InterPro" id="IPR051423">
    <property type="entry name" value="CD225/Dispanin"/>
</dbReference>
<protein>
    <submittedName>
        <fullName evidence="6">CD225/dispanin family protein</fullName>
    </submittedName>
</protein>
<dbReference type="Pfam" id="PF04505">
    <property type="entry name" value="CD225"/>
    <property type="match status" value="1"/>
</dbReference>
<gene>
    <name evidence="6" type="ORF">H9628_01770</name>
</gene>
<keyword evidence="7" id="KW-1185">Reference proteome</keyword>
<comment type="caution">
    <text evidence="6">The sequence shown here is derived from an EMBL/GenBank/DDBJ whole genome shotgun (WGS) entry which is preliminary data.</text>
</comment>
<dbReference type="Proteomes" id="UP000626242">
    <property type="component" value="Unassembled WGS sequence"/>
</dbReference>